<dbReference type="KEGG" id="dpx:DAPPUDRAFT_11034"/>
<keyword evidence="3" id="KW-1003">Cell membrane</keyword>
<keyword evidence="10" id="KW-0807">Transducer</keyword>
<dbReference type="OMA" id="NIMMIAF"/>
<evidence type="ECO:0000256" key="3">
    <source>
        <dbReference type="ARBA" id="ARBA00022475"/>
    </source>
</evidence>
<dbReference type="PROSITE" id="PS50259">
    <property type="entry name" value="G_PROTEIN_RECEP_F3_4"/>
    <property type="match status" value="1"/>
</dbReference>
<dbReference type="PhylomeDB" id="E9HUV7"/>
<dbReference type="PANTHER" id="PTHR32546:SF16">
    <property type="entry name" value="G-PROTEIN COUPLED RECEPTOR CG31760-RELATED"/>
    <property type="match status" value="1"/>
</dbReference>
<dbReference type="CDD" id="cd15293">
    <property type="entry name" value="7tmC_GPR158-like"/>
    <property type="match status" value="1"/>
</dbReference>
<feature type="domain" description="G-protein coupled receptors family 3 profile" evidence="12">
    <location>
        <begin position="75"/>
        <end position="322"/>
    </location>
</feature>
<evidence type="ECO:0000256" key="8">
    <source>
        <dbReference type="ARBA" id="ARBA00023170"/>
    </source>
</evidence>
<comment type="similarity">
    <text evidence="2">Belongs to the G-protein coupled receptor 3 family.</text>
</comment>
<feature type="transmembrane region" description="Helical" evidence="11">
    <location>
        <begin position="184"/>
        <end position="204"/>
    </location>
</feature>
<evidence type="ECO:0000256" key="5">
    <source>
        <dbReference type="ARBA" id="ARBA00022989"/>
    </source>
</evidence>
<dbReference type="GO" id="GO:0004930">
    <property type="term" value="F:G protein-coupled receptor activity"/>
    <property type="evidence" value="ECO:0007669"/>
    <property type="project" value="UniProtKB-KW"/>
</dbReference>
<evidence type="ECO:0000256" key="1">
    <source>
        <dbReference type="ARBA" id="ARBA00004651"/>
    </source>
</evidence>
<organism evidence="13 14">
    <name type="scientific">Daphnia pulex</name>
    <name type="common">Water flea</name>
    <dbReference type="NCBI Taxonomy" id="6669"/>
    <lineage>
        <taxon>Eukaryota</taxon>
        <taxon>Metazoa</taxon>
        <taxon>Ecdysozoa</taxon>
        <taxon>Arthropoda</taxon>
        <taxon>Crustacea</taxon>
        <taxon>Branchiopoda</taxon>
        <taxon>Diplostraca</taxon>
        <taxon>Cladocera</taxon>
        <taxon>Anomopoda</taxon>
        <taxon>Daphniidae</taxon>
        <taxon>Daphnia</taxon>
    </lineage>
</organism>
<comment type="subcellular location">
    <subcellularLocation>
        <location evidence="1">Cell membrane</location>
        <topology evidence="1">Multi-pass membrane protein</topology>
    </subcellularLocation>
</comment>
<dbReference type="eggNOG" id="KOG4418">
    <property type="taxonomic scope" value="Eukaryota"/>
</dbReference>
<evidence type="ECO:0000256" key="6">
    <source>
        <dbReference type="ARBA" id="ARBA00023040"/>
    </source>
</evidence>
<feature type="non-terminal residue" evidence="13">
    <location>
        <position position="411"/>
    </location>
</feature>
<dbReference type="InterPro" id="IPR043458">
    <property type="entry name" value="GPR158/179"/>
</dbReference>
<proteinExistence type="inferred from homology"/>
<dbReference type="InParanoid" id="E9HUV7"/>
<evidence type="ECO:0000256" key="4">
    <source>
        <dbReference type="ARBA" id="ARBA00022692"/>
    </source>
</evidence>
<evidence type="ECO:0000313" key="13">
    <source>
        <dbReference type="EMBL" id="EFX64475.1"/>
    </source>
</evidence>
<dbReference type="HOGENOM" id="CLU_018068_0_0_1"/>
<accession>E9HUV7</accession>
<dbReference type="PANTHER" id="PTHR32546">
    <property type="entry name" value="G-PROTEIN COUPLED RECEPTOR 158-RELATED"/>
    <property type="match status" value="1"/>
</dbReference>
<feature type="transmembrane region" description="Helical" evidence="11">
    <location>
        <begin position="233"/>
        <end position="252"/>
    </location>
</feature>
<feature type="transmembrane region" description="Helical" evidence="11">
    <location>
        <begin position="105"/>
        <end position="125"/>
    </location>
</feature>
<dbReference type="GO" id="GO:0005886">
    <property type="term" value="C:plasma membrane"/>
    <property type="evidence" value="ECO:0007669"/>
    <property type="project" value="UniProtKB-SubCell"/>
</dbReference>
<evidence type="ECO:0000313" key="14">
    <source>
        <dbReference type="Proteomes" id="UP000000305"/>
    </source>
</evidence>
<keyword evidence="7 11" id="KW-0472">Membrane</keyword>
<evidence type="ECO:0000256" key="10">
    <source>
        <dbReference type="ARBA" id="ARBA00023224"/>
    </source>
</evidence>
<keyword evidence="14" id="KW-1185">Reference proteome</keyword>
<evidence type="ECO:0000256" key="2">
    <source>
        <dbReference type="ARBA" id="ARBA00007242"/>
    </source>
</evidence>
<gene>
    <name evidence="13" type="ORF">DAPPUDRAFT_11034</name>
</gene>
<evidence type="ECO:0000259" key="12">
    <source>
        <dbReference type="PROSITE" id="PS50259"/>
    </source>
</evidence>
<keyword evidence="4 11" id="KW-0812">Transmembrane</keyword>
<feature type="transmembrane region" description="Helical" evidence="11">
    <location>
        <begin position="264"/>
        <end position="284"/>
    </location>
</feature>
<dbReference type="InterPro" id="IPR017978">
    <property type="entry name" value="GPCR_3_C"/>
</dbReference>
<dbReference type="Pfam" id="PF00003">
    <property type="entry name" value="7tm_3"/>
    <property type="match status" value="1"/>
</dbReference>
<feature type="transmembrane region" description="Helical" evidence="11">
    <location>
        <begin position="145"/>
        <end position="163"/>
    </location>
</feature>
<evidence type="ECO:0000256" key="9">
    <source>
        <dbReference type="ARBA" id="ARBA00023180"/>
    </source>
</evidence>
<keyword evidence="5 11" id="KW-1133">Transmembrane helix</keyword>
<name>E9HUV7_DAPPU</name>
<dbReference type="EMBL" id="GL732825">
    <property type="protein sequence ID" value="EFX64475.1"/>
    <property type="molecule type" value="Genomic_DNA"/>
</dbReference>
<dbReference type="Proteomes" id="UP000000305">
    <property type="component" value="Unassembled WGS sequence"/>
</dbReference>
<evidence type="ECO:0000256" key="11">
    <source>
        <dbReference type="SAM" id="Phobius"/>
    </source>
</evidence>
<reference evidence="13 14" key="1">
    <citation type="journal article" date="2011" name="Science">
        <title>The ecoresponsive genome of Daphnia pulex.</title>
        <authorList>
            <person name="Colbourne J.K."/>
            <person name="Pfrender M.E."/>
            <person name="Gilbert D."/>
            <person name="Thomas W.K."/>
            <person name="Tucker A."/>
            <person name="Oakley T.H."/>
            <person name="Tokishita S."/>
            <person name="Aerts A."/>
            <person name="Arnold G.J."/>
            <person name="Basu M.K."/>
            <person name="Bauer D.J."/>
            <person name="Caceres C.E."/>
            <person name="Carmel L."/>
            <person name="Casola C."/>
            <person name="Choi J.H."/>
            <person name="Detter J.C."/>
            <person name="Dong Q."/>
            <person name="Dusheyko S."/>
            <person name="Eads B.D."/>
            <person name="Frohlich T."/>
            <person name="Geiler-Samerotte K.A."/>
            <person name="Gerlach D."/>
            <person name="Hatcher P."/>
            <person name="Jogdeo S."/>
            <person name="Krijgsveld J."/>
            <person name="Kriventseva E.V."/>
            <person name="Kultz D."/>
            <person name="Laforsch C."/>
            <person name="Lindquist E."/>
            <person name="Lopez J."/>
            <person name="Manak J.R."/>
            <person name="Muller J."/>
            <person name="Pangilinan J."/>
            <person name="Patwardhan R.P."/>
            <person name="Pitluck S."/>
            <person name="Pritham E.J."/>
            <person name="Rechtsteiner A."/>
            <person name="Rho M."/>
            <person name="Rogozin I.B."/>
            <person name="Sakarya O."/>
            <person name="Salamov A."/>
            <person name="Schaack S."/>
            <person name="Shapiro H."/>
            <person name="Shiga Y."/>
            <person name="Skalitzky C."/>
            <person name="Smith Z."/>
            <person name="Souvorov A."/>
            <person name="Sung W."/>
            <person name="Tang Z."/>
            <person name="Tsuchiya D."/>
            <person name="Tu H."/>
            <person name="Vos H."/>
            <person name="Wang M."/>
            <person name="Wolf Y.I."/>
            <person name="Yamagata H."/>
            <person name="Yamada T."/>
            <person name="Ye Y."/>
            <person name="Shaw J.R."/>
            <person name="Andrews J."/>
            <person name="Crease T.J."/>
            <person name="Tang H."/>
            <person name="Lucas S.M."/>
            <person name="Robertson H.M."/>
            <person name="Bork P."/>
            <person name="Koonin E.V."/>
            <person name="Zdobnov E.M."/>
            <person name="Grigoriev I.V."/>
            <person name="Lynch M."/>
            <person name="Boore J.L."/>
        </authorList>
    </citation>
    <scope>NUCLEOTIDE SEQUENCE [LARGE SCALE GENOMIC DNA]</scope>
</reference>
<dbReference type="AlphaFoldDB" id="E9HUV7"/>
<keyword evidence="6" id="KW-0297">G-protein coupled receptor</keyword>
<feature type="non-terminal residue" evidence="13">
    <location>
        <position position="1"/>
    </location>
</feature>
<feature type="transmembrane region" description="Helical" evidence="11">
    <location>
        <begin position="73"/>
        <end position="98"/>
    </location>
</feature>
<evidence type="ECO:0000256" key="7">
    <source>
        <dbReference type="ARBA" id="ARBA00023136"/>
    </source>
</evidence>
<dbReference type="OrthoDB" id="2129233at2759"/>
<keyword evidence="9" id="KW-0325">Glycoprotein</keyword>
<sequence>GWIRGGYTCTCLPGYYSPYLKNATFNGSHVELAYRNKLTFNSQVYDQLYRCLPCSAGCDLCVDDSPCLAPYDWPFRIVLLAISMAWVMVSIALMGAVYKYRRIKVFKVASPTFLCVTLLGCAIMYAEMAAIFPELNTPACVATKWTRHMGFCITFSSLLMKTWRVSLTYRVKSAHKLKLTDQQLLQWMVPIMLVATVYLGAWTASDPPTGEYILTGPTMKFTQCTYNWWDHSLAIAGEVFFLMWGIHVCYSVRRAETYFNETKHISWAVYNIAVSNIIFASFHLLLLPNVGPDMKYLLGFIRTQMSTTVTIALVFGPKFYLVAMGRGDEHDARTKARGVTASFSLNGLSLASGLGGSCSGGGPGGPVDLYRENEELKEQLQKLAGHMEFMKIVHMGVNNPHLKPKPGGYFS</sequence>
<keyword evidence="8" id="KW-0675">Receptor</keyword>
<protein>
    <recommendedName>
        <fullName evidence="12">G-protein coupled receptors family 3 profile domain-containing protein</fullName>
    </recommendedName>
</protein>
<feature type="transmembrane region" description="Helical" evidence="11">
    <location>
        <begin position="296"/>
        <end position="316"/>
    </location>
</feature>